<keyword evidence="5" id="KW-0677">Repeat</keyword>
<evidence type="ECO:0000256" key="10">
    <source>
        <dbReference type="SAM" id="SignalP"/>
    </source>
</evidence>
<organism evidence="12 13">
    <name type="scientific">Trifolium medium</name>
    <dbReference type="NCBI Taxonomy" id="97028"/>
    <lineage>
        <taxon>Eukaryota</taxon>
        <taxon>Viridiplantae</taxon>
        <taxon>Streptophyta</taxon>
        <taxon>Embryophyta</taxon>
        <taxon>Tracheophyta</taxon>
        <taxon>Spermatophyta</taxon>
        <taxon>Magnoliopsida</taxon>
        <taxon>eudicotyledons</taxon>
        <taxon>Gunneridae</taxon>
        <taxon>Pentapetalae</taxon>
        <taxon>rosids</taxon>
        <taxon>fabids</taxon>
        <taxon>Fabales</taxon>
        <taxon>Fabaceae</taxon>
        <taxon>Papilionoideae</taxon>
        <taxon>50 kb inversion clade</taxon>
        <taxon>NPAAA clade</taxon>
        <taxon>Hologalegina</taxon>
        <taxon>IRL clade</taxon>
        <taxon>Trifolieae</taxon>
        <taxon>Trifolium</taxon>
    </lineage>
</organism>
<evidence type="ECO:0000256" key="1">
    <source>
        <dbReference type="ARBA" id="ARBA00004479"/>
    </source>
</evidence>
<dbReference type="EMBL" id="LXQA010013639">
    <property type="protein sequence ID" value="MCH88172.1"/>
    <property type="molecule type" value="Genomic_DNA"/>
</dbReference>
<keyword evidence="9" id="KW-0325">Glycoprotein</keyword>
<sequence>MKLVGVIFVVLQLDLLLSNYCGAAAAKHFGSGGCIANERRALLELKASLVLDDTHLLSTWDSKSDCCSWKGVVCSNQTGHIEMLNLNSRQFGHFRGKINASLMELRHL</sequence>
<feature type="domain" description="Leucine-rich repeat-containing N-terminal plant-type" evidence="11">
    <location>
        <begin position="36"/>
        <end position="75"/>
    </location>
</feature>
<dbReference type="InterPro" id="IPR046956">
    <property type="entry name" value="RLP23-like"/>
</dbReference>
<dbReference type="InterPro" id="IPR013210">
    <property type="entry name" value="LRR_N_plant-typ"/>
</dbReference>
<dbReference type="Pfam" id="PF08263">
    <property type="entry name" value="LRRNT_2"/>
    <property type="match status" value="1"/>
</dbReference>
<keyword evidence="7" id="KW-0472">Membrane</keyword>
<comment type="subcellular location">
    <subcellularLocation>
        <location evidence="1">Membrane</location>
        <topology evidence="1">Single-pass type I membrane protein</topology>
    </subcellularLocation>
</comment>
<evidence type="ECO:0000256" key="4">
    <source>
        <dbReference type="ARBA" id="ARBA00022729"/>
    </source>
</evidence>
<reference evidence="12 13" key="1">
    <citation type="journal article" date="2018" name="Front. Plant Sci.">
        <title>Red Clover (Trifolium pratense) and Zigzag Clover (T. medium) - A Picture of Genomic Similarities and Differences.</title>
        <authorList>
            <person name="Dluhosova J."/>
            <person name="Istvanek J."/>
            <person name="Nedelnik J."/>
            <person name="Repkova J."/>
        </authorList>
    </citation>
    <scope>NUCLEOTIDE SEQUENCE [LARGE SCALE GENOMIC DNA]</scope>
    <source>
        <strain evidence="13">cv. 10/8</strain>
        <tissue evidence="12">Leaf</tissue>
    </source>
</reference>
<accession>A0A392MKY0</accession>
<dbReference type="AlphaFoldDB" id="A0A392MKY0"/>
<keyword evidence="6" id="KW-1133">Transmembrane helix</keyword>
<evidence type="ECO:0000256" key="8">
    <source>
        <dbReference type="ARBA" id="ARBA00023170"/>
    </source>
</evidence>
<protein>
    <submittedName>
        <fullName evidence="12">Receptor-like protein kinase</fullName>
    </submittedName>
</protein>
<feature type="signal peptide" evidence="10">
    <location>
        <begin position="1"/>
        <end position="25"/>
    </location>
</feature>
<dbReference type="GO" id="GO:0016020">
    <property type="term" value="C:membrane"/>
    <property type="evidence" value="ECO:0007669"/>
    <property type="project" value="UniProtKB-SubCell"/>
</dbReference>
<keyword evidence="12" id="KW-0418">Kinase</keyword>
<proteinExistence type="predicted"/>
<dbReference type="GO" id="GO:0016301">
    <property type="term" value="F:kinase activity"/>
    <property type="evidence" value="ECO:0007669"/>
    <property type="project" value="UniProtKB-KW"/>
</dbReference>
<feature type="non-terminal residue" evidence="12">
    <location>
        <position position="108"/>
    </location>
</feature>
<keyword evidence="3" id="KW-0812">Transmembrane</keyword>
<evidence type="ECO:0000313" key="13">
    <source>
        <dbReference type="Proteomes" id="UP000265520"/>
    </source>
</evidence>
<evidence type="ECO:0000256" key="5">
    <source>
        <dbReference type="ARBA" id="ARBA00022737"/>
    </source>
</evidence>
<comment type="caution">
    <text evidence="12">The sequence shown here is derived from an EMBL/GenBank/DDBJ whole genome shotgun (WGS) entry which is preliminary data.</text>
</comment>
<evidence type="ECO:0000313" key="12">
    <source>
        <dbReference type="EMBL" id="MCH88172.1"/>
    </source>
</evidence>
<feature type="chain" id="PRO_5017440448" evidence="10">
    <location>
        <begin position="26"/>
        <end position="108"/>
    </location>
</feature>
<keyword evidence="13" id="KW-1185">Reference proteome</keyword>
<dbReference type="Gene3D" id="3.80.10.10">
    <property type="entry name" value="Ribonuclease Inhibitor"/>
    <property type="match status" value="1"/>
</dbReference>
<evidence type="ECO:0000256" key="2">
    <source>
        <dbReference type="ARBA" id="ARBA00022614"/>
    </source>
</evidence>
<dbReference type="InterPro" id="IPR032675">
    <property type="entry name" value="LRR_dom_sf"/>
</dbReference>
<gene>
    <name evidence="12" type="ORF">A2U01_0009055</name>
</gene>
<evidence type="ECO:0000256" key="6">
    <source>
        <dbReference type="ARBA" id="ARBA00022989"/>
    </source>
</evidence>
<dbReference type="PANTHER" id="PTHR48063:SF98">
    <property type="entry name" value="LRR RECEPTOR-LIKE SERINE_THREONINE-PROTEIN KINASE FLS2"/>
    <property type="match status" value="1"/>
</dbReference>
<dbReference type="Proteomes" id="UP000265520">
    <property type="component" value="Unassembled WGS sequence"/>
</dbReference>
<evidence type="ECO:0000259" key="11">
    <source>
        <dbReference type="Pfam" id="PF08263"/>
    </source>
</evidence>
<keyword evidence="4 10" id="KW-0732">Signal</keyword>
<keyword evidence="2" id="KW-0433">Leucine-rich repeat</keyword>
<dbReference type="PANTHER" id="PTHR48063">
    <property type="entry name" value="LRR RECEPTOR-LIKE KINASE"/>
    <property type="match status" value="1"/>
</dbReference>
<keyword evidence="12" id="KW-0808">Transferase</keyword>
<evidence type="ECO:0000256" key="3">
    <source>
        <dbReference type="ARBA" id="ARBA00022692"/>
    </source>
</evidence>
<name>A0A392MKY0_9FABA</name>
<dbReference type="SUPFAM" id="SSF52058">
    <property type="entry name" value="L domain-like"/>
    <property type="match status" value="1"/>
</dbReference>
<evidence type="ECO:0000256" key="7">
    <source>
        <dbReference type="ARBA" id="ARBA00023136"/>
    </source>
</evidence>
<evidence type="ECO:0000256" key="9">
    <source>
        <dbReference type="ARBA" id="ARBA00023180"/>
    </source>
</evidence>
<keyword evidence="8 12" id="KW-0675">Receptor</keyword>